<dbReference type="EMBL" id="PZZL01000005">
    <property type="protein sequence ID" value="PTM55128.1"/>
    <property type="molecule type" value="Genomic_DNA"/>
</dbReference>
<keyword evidence="3" id="KW-1133">Transmembrane helix</keyword>
<keyword evidence="7" id="KW-1185">Reference proteome</keyword>
<dbReference type="OrthoDB" id="7784409at2"/>
<sequence length="1432" mass="148125">MTTRTRTLFALLLLAVLVTGAALLLGPTRPQAQEDQGVLAGFISRTLSSPGSTVAIGAVEGPLSSDAMIRNVTIADRDGVYLRIDTIRLVWRRVALLSRRLEIQNLEIGRVELLRRPVADPSAAPPPSDGPLLPELPVKVEIGKFAIGEFILGEPVLGVAARFTAAGTASLGRAAEGLNADVQVRRTDAPGLSAIKLGFVPSSQQLDLSVQHDEPAGGILARLANLPGLPPVKLDLAGTGRLDDWRGRIAFDAGPDINARGDAILSRDAQIRRLGLRLDARIENLLPPGVSTVFAGATKLEGRIVFGDDGGYAIEAFRLASDIAELTAAGYLTARNELNVTARGRALPNAGGATARGSARIERLIFDMSAMGALDAPRVEGKLNLAGLDGPGAKIGSMSALIAAEPEAAGSKRYRVDADGAVEGLVLADAGVSEAIGPRASVKLRAVVTEEAITDVSEFTLASPNLRLAFTGRSGAKLLEGQVQADILRLSALSRLAGRPLSGQGYVAATLSGDPSQGLTRAVLNGRATELALGHPVADRVIGRQASLAGTIIRRRAVMTFEGVTLSGRHVTAGLDGTMGDGRIAMRAALALPDLSQVDGQLAGAGRADATLSGDLIDPDMVLRLAAPNARALNRPIRDLALSIDAKTIASRPALTLTGRGDIDGKPLTADAVARSEGAGWVLDRLALRLGSVTAEGQGRTGPGKLARGRMTIAAGDLDDLSPLVLTRLSGSLRATLVADATGGRQSIAVQGDGQRLVFGAASLNILRADLRGDDLYGRPRLQGEATVDRLVAGGETVERIELKATGSGEATDLTLAARARGFLLASNGRLIPGSPNRLDLASFTATRQGARIALARPATLTFEGAEIRTERLTLALQGGEVEVTGTLGAQLDATVQARRVPLAAIDILAPGTGLAGTLDARATLRGPAAAPRGPFKATVRGFAAPATRNAGVPALDITARGEARGERASLDATINGGRTIALTVAGSVPMTATGALDLAVRGTLDAALANAQLAGSGQRVTGRLAVDGALRGTATRPDIQGAATLSGGSFSDPLNGIAFTAIEGRVTGRGTDIVVERLTARAKNGGTVALTGRVSADPLRNFPADLKVTARNAELVSSDVMQMTASLDLAVTGPLATTPRLSGRIDVATIEVRVPDRLPSNAEPLRDARHVGAPAQTRARLAQLARQRAAAATRGRAPFNATLDVVLDAPGRVFVRGRGIDAELGGELRLAGTTRDMRANGAFEMRRGRLSLLTQRLDFTRGRVTFGGGDLVPDLDFVAETRATDITASIGITGRATQPEFTLTSTPTLPQDEVLSRLLFQRAAAGLSPFQAVQLAQAVAILSGSGGADAFEATRRALGVDNLDVTTGASGPTVGVSRAINERVRVGVRTGAKPENSAIGVDIDLTRRIRIQTEIGADGRAAAGIGAEVEW</sequence>
<dbReference type="RefSeq" id="WP_108177969.1">
    <property type="nucleotide sequence ID" value="NZ_PZZL01000005.1"/>
</dbReference>
<keyword evidence="4" id="KW-0472">Membrane</keyword>
<dbReference type="PANTHER" id="PTHR36985:SF1">
    <property type="entry name" value="TRANSLOCATION AND ASSEMBLY MODULE SUBUNIT TAMB"/>
    <property type="match status" value="1"/>
</dbReference>
<keyword evidence="2" id="KW-0812">Transmembrane</keyword>
<evidence type="ECO:0000313" key="6">
    <source>
        <dbReference type="EMBL" id="PTM55128.1"/>
    </source>
</evidence>
<protein>
    <submittedName>
        <fullName evidence="6">Autotransporter secretion inner membrane protein TamB</fullName>
    </submittedName>
</protein>
<name>A0A2T4Z306_9HYPH</name>
<evidence type="ECO:0000256" key="3">
    <source>
        <dbReference type="ARBA" id="ARBA00022989"/>
    </source>
</evidence>
<evidence type="ECO:0000256" key="4">
    <source>
        <dbReference type="ARBA" id="ARBA00023136"/>
    </source>
</evidence>
<evidence type="ECO:0000313" key="7">
    <source>
        <dbReference type="Proteomes" id="UP000241808"/>
    </source>
</evidence>
<comment type="caution">
    <text evidence="6">The sequence shown here is derived from an EMBL/GenBank/DDBJ whole genome shotgun (WGS) entry which is preliminary data.</text>
</comment>
<gene>
    <name evidence="6" type="ORF">C8P69_105281</name>
</gene>
<feature type="domain" description="Translocation and assembly module TamB C-terminal" evidence="5">
    <location>
        <begin position="1077"/>
        <end position="1419"/>
    </location>
</feature>
<dbReference type="Pfam" id="PF04357">
    <property type="entry name" value="TamB"/>
    <property type="match status" value="1"/>
</dbReference>
<dbReference type="Proteomes" id="UP000241808">
    <property type="component" value="Unassembled WGS sequence"/>
</dbReference>
<evidence type="ECO:0000259" key="5">
    <source>
        <dbReference type="Pfam" id="PF04357"/>
    </source>
</evidence>
<proteinExistence type="predicted"/>
<accession>A0A2T4Z306</accession>
<evidence type="ECO:0000256" key="2">
    <source>
        <dbReference type="ARBA" id="ARBA00022692"/>
    </source>
</evidence>
<dbReference type="GO" id="GO:0097347">
    <property type="term" value="C:TAM protein secretion complex"/>
    <property type="evidence" value="ECO:0007669"/>
    <property type="project" value="TreeGrafter"/>
</dbReference>
<dbReference type="GO" id="GO:0009306">
    <property type="term" value="P:protein secretion"/>
    <property type="evidence" value="ECO:0007669"/>
    <property type="project" value="InterPro"/>
</dbReference>
<reference evidence="6 7" key="1">
    <citation type="submission" date="2018-04" db="EMBL/GenBank/DDBJ databases">
        <title>Genomic Encyclopedia of Archaeal and Bacterial Type Strains, Phase II (KMG-II): from individual species to whole genera.</title>
        <authorList>
            <person name="Goeker M."/>
        </authorList>
    </citation>
    <scope>NUCLEOTIDE SEQUENCE [LARGE SCALE GENOMIC DNA]</scope>
    <source>
        <strain evidence="6 7">DSM 25521</strain>
    </source>
</reference>
<dbReference type="GO" id="GO:0005886">
    <property type="term" value="C:plasma membrane"/>
    <property type="evidence" value="ECO:0007669"/>
    <property type="project" value="InterPro"/>
</dbReference>
<dbReference type="PANTHER" id="PTHR36985">
    <property type="entry name" value="TRANSLOCATION AND ASSEMBLY MODULE SUBUNIT TAMB"/>
    <property type="match status" value="1"/>
</dbReference>
<comment type="subcellular location">
    <subcellularLocation>
        <location evidence="1">Membrane</location>
        <topology evidence="1">Single-pass membrane protein</topology>
    </subcellularLocation>
</comment>
<evidence type="ECO:0000256" key="1">
    <source>
        <dbReference type="ARBA" id="ARBA00004167"/>
    </source>
</evidence>
<organism evidence="6 7">
    <name type="scientific">Phreatobacter oligotrophus</name>
    <dbReference type="NCBI Taxonomy" id="1122261"/>
    <lineage>
        <taxon>Bacteria</taxon>
        <taxon>Pseudomonadati</taxon>
        <taxon>Pseudomonadota</taxon>
        <taxon>Alphaproteobacteria</taxon>
        <taxon>Hyphomicrobiales</taxon>
        <taxon>Phreatobacteraceae</taxon>
        <taxon>Phreatobacter</taxon>
    </lineage>
</organism>
<dbReference type="InterPro" id="IPR007452">
    <property type="entry name" value="TamB_C"/>
</dbReference>